<keyword evidence="2" id="KW-0472">Membrane</keyword>
<dbReference type="RefSeq" id="WP_077539009.1">
    <property type="nucleotide sequence ID" value="NZ_CP019628.1"/>
</dbReference>
<name>A0A1Q2H423_9GAMM</name>
<dbReference type="InterPro" id="IPR030190">
    <property type="entry name" value="MacA_alpha-hairpin_sf"/>
</dbReference>
<proteinExistence type="predicted"/>
<evidence type="ECO:0000313" key="5">
    <source>
        <dbReference type="Proteomes" id="UP000188243"/>
    </source>
</evidence>
<dbReference type="STRING" id="247523.B0W48_15750"/>
<evidence type="ECO:0000259" key="3">
    <source>
        <dbReference type="Pfam" id="PF25973"/>
    </source>
</evidence>
<dbReference type="InterPro" id="IPR058647">
    <property type="entry name" value="BSH_CzcB-like"/>
</dbReference>
<feature type="coiled-coil region" evidence="1">
    <location>
        <begin position="160"/>
        <end position="194"/>
    </location>
</feature>
<dbReference type="AlphaFoldDB" id="A0A1Q2H423"/>
<feature type="transmembrane region" description="Helical" evidence="2">
    <location>
        <begin position="7"/>
        <end position="27"/>
    </location>
</feature>
<evidence type="ECO:0000256" key="1">
    <source>
        <dbReference type="SAM" id="Coils"/>
    </source>
</evidence>
<dbReference type="Proteomes" id="UP000188243">
    <property type="component" value="Chromosome"/>
</dbReference>
<reference evidence="4 5" key="1">
    <citation type="submission" date="2017-02" db="EMBL/GenBank/DDBJ databases">
        <title>Complete genome sequence of the cold-active Pseudoalteromonas aliena strain EH1 isolated from Arctic seawater.</title>
        <authorList>
            <person name="Kim E."/>
            <person name="Heo E."/>
            <person name="Kim H."/>
            <person name="Kim D."/>
        </authorList>
    </citation>
    <scope>NUCLEOTIDE SEQUENCE [LARGE SCALE GENOMIC DNA]</scope>
    <source>
        <strain evidence="4 5">EH1</strain>
    </source>
</reference>
<keyword evidence="1" id="KW-0175">Coiled coil</keyword>
<sequence length="334" mass="36365">MTVKSTLKSLSTIAVMIILGGGGWYAWQTQQSALLSEQLPESVAYGNGRIEATEYDIATKLPGRLIEVLAQEGDMVEAGQTLAVIDTDDLNAQLREANAGLRVATESRKYALAIVEQHKSELNFAETELHRSVTLLKQGHISKEVVDQQRTSAATAQAALKAANVKVVQSSAEIEAAQARIERLQSNIADSTLKAPISGRILYRLAEPGEVLGSGGKVFSLLDLTDVYMSIYLPTAQAGRVTIGSEARIVIDAIAQYTLPAKVTFVSAQAQFTPKSVETRNERDKLMFRVKVKLDAKLLNDHIKQVKTGVPGLAYVLLAPEKNWPMQLQVRVPE</sequence>
<dbReference type="GO" id="GO:1990195">
    <property type="term" value="C:macrolide transmembrane transporter complex"/>
    <property type="evidence" value="ECO:0007669"/>
    <property type="project" value="InterPro"/>
</dbReference>
<dbReference type="PANTHER" id="PTHR30438">
    <property type="entry name" value="36 KDA ANTIGEN-RELATED"/>
    <property type="match status" value="1"/>
</dbReference>
<evidence type="ECO:0000256" key="2">
    <source>
        <dbReference type="SAM" id="Phobius"/>
    </source>
</evidence>
<dbReference type="KEGG" id="paln:B0W48_15750"/>
<dbReference type="GO" id="GO:0005886">
    <property type="term" value="C:plasma membrane"/>
    <property type="evidence" value="ECO:0007669"/>
    <property type="project" value="TreeGrafter"/>
</dbReference>
<dbReference type="EMBL" id="CP019628">
    <property type="protein sequence ID" value="AQQ02118.1"/>
    <property type="molecule type" value="Genomic_DNA"/>
</dbReference>
<accession>A0A1Q2H423</accession>
<protein>
    <submittedName>
        <fullName evidence="4">Efflux transporter periplasmic adaptor subunit</fullName>
    </submittedName>
</protein>
<dbReference type="Gene3D" id="2.40.50.100">
    <property type="match status" value="1"/>
</dbReference>
<feature type="domain" description="CzcB-like barrel-sandwich hybrid" evidence="3">
    <location>
        <begin position="56"/>
        <end position="221"/>
    </location>
</feature>
<organism evidence="4 5">
    <name type="scientific">Pseudoalteromonas aliena</name>
    <dbReference type="NCBI Taxonomy" id="247523"/>
    <lineage>
        <taxon>Bacteria</taxon>
        <taxon>Pseudomonadati</taxon>
        <taxon>Pseudomonadota</taxon>
        <taxon>Gammaproteobacteria</taxon>
        <taxon>Alteromonadales</taxon>
        <taxon>Pseudoalteromonadaceae</taxon>
        <taxon>Pseudoalteromonas</taxon>
    </lineage>
</organism>
<keyword evidence="2" id="KW-1133">Transmembrane helix</keyword>
<dbReference type="Pfam" id="PF25973">
    <property type="entry name" value="BSH_CzcB"/>
    <property type="match status" value="1"/>
</dbReference>
<dbReference type="PANTHER" id="PTHR30438:SF2">
    <property type="entry name" value="MEMBRANE PROTEIN"/>
    <property type="match status" value="1"/>
</dbReference>
<dbReference type="GO" id="GO:0019898">
    <property type="term" value="C:extrinsic component of membrane"/>
    <property type="evidence" value="ECO:0007669"/>
    <property type="project" value="InterPro"/>
</dbReference>
<dbReference type="Gene3D" id="2.40.30.170">
    <property type="match status" value="1"/>
</dbReference>
<dbReference type="SUPFAM" id="SSF111369">
    <property type="entry name" value="HlyD-like secretion proteins"/>
    <property type="match status" value="2"/>
</dbReference>
<dbReference type="GO" id="GO:1990961">
    <property type="term" value="P:xenobiotic detoxification by transmembrane export across the plasma membrane"/>
    <property type="evidence" value="ECO:0007669"/>
    <property type="project" value="InterPro"/>
</dbReference>
<keyword evidence="2" id="KW-0812">Transmembrane</keyword>
<dbReference type="Gene3D" id="6.10.140.1990">
    <property type="match status" value="1"/>
</dbReference>
<gene>
    <name evidence="4" type="ORF">B0W48_15750</name>
</gene>
<evidence type="ECO:0000313" key="4">
    <source>
        <dbReference type="EMBL" id="AQQ02118.1"/>
    </source>
</evidence>